<dbReference type="EMBL" id="JBHTEY010000004">
    <property type="protein sequence ID" value="MFC7614573.1"/>
    <property type="molecule type" value="Genomic_DNA"/>
</dbReference>
<evidence type="ECO:0000256" key="1">
    <source>
        <dbReference type="ARBA" id="ARBA00011073"/>
    </source>
</evidence>
<feature type="compositionally biased region" description="Pro residues" evidence="7">
    <location>
        <begin position="665"/>
        <end position="688"/>
    </location>
</feature>
<feature type="domain" description="Peptidase S8/S53" evidence="8">
    <location>
        <begin position="24"/>
        <end position="282"/>
    </location>
</feature>
<dbReference type="SUPFAM" id="SSF52743">
    <property type="entry name" value="Subtilisin-like"/>
    <property type="match status" value="1"/>
</dbReference>
<protein>
    <submittedName>
        <fullName evidence="9">S8 family serine peptidase</fullName>
    </submittedName>
</protein>
<feature type="region of interest" description="Disordered" evidence="7">
    <location>
        <begin position="543"/>
        <end position="733"/>
    </location>
</feature>
<feature type="compositionally biased region" description="Low complexity" evidence="7">
    <location>
        <begin position="563"/>
        <end position="603"/>
    </location>
</feature>
<dbReference type="PANTHER" id="PTHR43806">
    <property type="entry name" value="PEPTIDASE S8"/>
    <property type="match status" value="1"/>
</dbReference>
<dbReference type="Proteomes" id="UP001596512">
    <property type="component" value="Unassembled WGS sequence"/>
</dbReference>
<feature type="active site" description="Charge relay system" evidence="5">
    <location>
        <position position="65"/>
    </location>
</feature>
<accession>A0ABW2TMY0</accession>
<dbReference type="PRINTS" id="PR00723">
    <property type="entry name" value="SUBTILISIN"/>
</dbReference>
<evidence type="ECO:0000256" key="7">
    <source>
        <dbReference type="SAM" id="MobiDB-lite"/>
    </source>
</evidence>
<organism evidence="9 10">
    <name type="scientific">Actinokineospora soli</name>
    <dbReference type="NCBI Taxonomy" id="1048753"/>
    <lineage>
        <taxon>Bacteria</taxon>
        <taxon>Bacillati</taxon>
        <taxon>Actinomycetota</taxon>
        <taxon>Actinomycetes</taxon>
        <taxon>Pseudonocardiales</taxon>
        <taxon>Pseudonocardiaceae</taxon>
        <taxon>Actinokineospora</taxon>
    </lineage>
</organism>
<dbReference type="PROSITE" id="PS00138">
    <property type="entry name" value="SUBTILASE_SER"/>
    <property type="match status" value="1"/>
</dbReference>
<evidence type="ECO:0000256" key="4">
    <source>
        <dbReference type="ARBA" id="ARBA00022825"/>
    </source>
</evidence>
<feature type="compositionally biased region" description="Low complexity" evidence="7">
    <location>
        <begin position="612"/>
        <end position="633"/>
    </location>
</feature>
<evidence type="ECO:0000256" key="3">
    <source>
        <dbReference type="ARBA" id="ARBA00022801"/>
    </source>
</evidence>
<evidence type="ECO:0000256" key="5">
    <source>
        <dbReference type="PROSITE-ProRule" id="PRU01240"/>
    </source>
</evidence>
<dbReference type="InterPro" id="IPR015500">
    <property type="entry name" value="Peptidase_S8_subtilisin-rel"/>
</dbReference>
<dbReference type="PROSITE" id="PS00136">
    <property type="entry name" value="SUBTILASE_ASP"/>
    <property type="match status" value="1"/>
</dbReference>
<dbReference type="PANTHER" id="PTHR43806:SF11">
    <property type="entry name" value="CEREVISIN-RELATED"/>
    <property type="match status" value="1"/>
</dbReference>
<evidence type="ECO:0000256" key="6">
    <source>
        <dbReference type="RuleBase" id="RU003355"/>
    </source>
</evidence>
<comment type="similarity">
    <text evidence="1 5 6">Belongs to the peptidase S8 family.</text>
</comment>
<keyword evidence="3 5" id="KW-0378">Hydrolase</keyword>
<proteinExistence type="inferred from homology"/>
<dbReference type="InterPro" id="IPR023827">
    <property type="entry name" value="Peptidase_S8_Asp-AS"/>
</dbReference>
<dbReference type="Pfam" id="PF00082">
    <property type="entry name" value="Peptidase_S8"/>
    <property type="match status" value="1"/>
</dbReference>
<reference evidence="10" key="1">
    <citation type="journal article" date="2019" name="Int. J. Syst. Evol. Microbiol.">
        <title>The Global Catalogue of Microorganisms (GCM) 10K type strain sequencing project: providing services to taxonomists for standard genome sequencing and annotation.</title>
        <authorList>
            <consortium name="The Broad Institute Genomics Platform"/>
            <consortium name="The Broad Institute Genome Sequencing Center for Infectious Disease"/>
            <person name="Wu L."/>
            <person name="Ma J."/>
        </authorList>
    </citation>
    <scope>NUCLEOTIDE SEQUENCE [LARGE SCALE GENOMIC DNA]</scope>
    <source>
        <strain evidence="10">JCM 17695</strain>
    </source>
</reference>
<comment type="caution">
    <text evidence="9">The sequence shown here is derived from an EMBL/GenBank/DDBJ whole genome shotgun (WGS) entry which is preliminary data.</text>
</comment>
<dbReference type="InterPro" id="IPR050131">
    <property type="entry name" value="Peptidase_S8_subtilisin-like"/>
</dbReference>
<dbReference type="InterPro" id="IPR023828">
    <property type="entry name" value="Peptidase_S8_Ser-AS"/>
</dbReference>
<gene>
    <name evidence="9" type="ORF">ACFQV2_14605</name>
</gene>
<feature type="compositionally biased region" description="Low complexity" evidence="7">
    <location>
        <begin position="694"/>
        <end position="720"/>
    </location>
</feature>
<dbReference type="InterPro" id="IPR000209">
    <property type="entry name" value="Peptidase_S8/S53_dom"/>
</dbReference>
<dbReference type="InterPro" id="IPR036852">
    <property type="entry name" value="Peptidase_S8/S53_dom_sf"/>
</dbReference>
<dbReference type="Gene3D" id="3.40.50.200">
    <property type="entry name" value="Peptidase S8/S53 domain"/>
    <property type="match status" value="1"/>
</dbReference>
<sequence length="733" mass="74315">MRATLDRSVPQIGAPAAWSAGHTGAGTTVAVLDTGIDETHPDLVGAVAGARNFSGSDTTDDRFGHGTHVAATVTGDGRYKGVAPDAKLLNGKVLDDNGGGTESDIIAGMEWAAAEGADVVNMSLGSPFPSDGTDPMSQAVNRITAETGALFVIAAGNSGPGEQSIGSPAAADAALTVGAVDRDGAIADFSSRGPRIKDGAIKPDITAPGVGIVAAKAANGIIGDPVGDKHVALSGTSMAAPHVAGAAALLAGQHPDWSAEQLKAVLVASAAPNPALSVYDQGAGLVDVARATRQPVSASPASVGLGTARWPHGDDEPIVRKLTYRNSGTEPLTLRVAVDLRDEAGKPATLVTVAPSEVTIPAGGQADVTLTANTRLDAPDGRYSGVVTATGGDTAVRTPVGLDKEVESYDVELTFLDHDGKPTPEYFYRFVDLRKPKAHVDHDPSGKLTARVPKGTYYFDAFIQTPRDGEGLWPLANFNEAGITITGDTALTLDARAGTPLDVTVDRAEARSGYAATFFTMTTDWGDTGSGIVGNDFSGITFAPSRTTAPARPPSPWPPAWPSPAARTSSSAARTSTASAGPPTAASPRPCRSTSATATWSRSAPPPRASPRRASSTRWRAAPSPTRSRSTSPAAPPGTAPSTSRPPPPPGPPTPPNSRSTPASSPAPPPNAGTPRSSAPPSPPPLGPPTNGQAATATTSASPSPCSPTKTPTTSASRRSTPPKPPSTEAKPS</sequence>
<evidence type="ECO:0000313" key="10">
    <source>
        <dbReference type="Proteomes" id="UP001596512"/>
    </source>
</evidence>
<evidence type="ECO:0000313" key="9">
    <source>
        <dbReference type="EMBL" id="MFC7614573.1"/>
    </source>
</evidence>
<feature type="active site" description="Charge relay system" evidence="5">
    <location>
        <position position="33"/>
    </location>
</feature>
<feature type="active site" description="Charge relay system" evidence="5">
    <location>
        <position position="237"/>
    </location>
</feature>
<keyword evidence="4 5" id="KW-0720">Serine protease</keyword>
<feature type="compositionally biased region" description="Pro residues" evidence="7">
    <location>
        <begin position="551"/>
        <end position="562"/>
    </location>
</feature>
<name>A0ABW2TMY0_9PSEU</name>
<feature type="compositionally biased region" description="Pro residues" evidence="7">
    <location>
        <begin position="634"/>
        <end position="656"/>
    </location>
</feature>
<keyword evidence="2 5" id="KW-0645">Protease</keyword>
<dbReference type="PROSITE" id="PS51892">
    <property type="entry name" value="SUBTILASE"/>
    <property type="match status" value="1"/>
</dbReference>
<keyword evidence="10" id="KW-1185">Reference proteome</keyword>
<evidence type="ECO:0000256" key="2">
    <source>
        <dbReference type="ARBA" id="ARBA00022670"/>
    </source>
</evidence>
<evidence type="ECO:0000259" key="8">
    <source>
        <dbReference type="Pfam" id="PF00082"/>
    </source>
</evidence>